<dbReference type="Gene3D" id="3.10.10.10">
    <property type="entry name" value="HIV Type 1 Reverse Transcriptase, subunit A, domain 1"/>
    <property type="match status" value="1"/>
</dbReference>
<dbReference type="CDD" id="cd00303">
    <property type="entry name" value="retropepsin_like"/>
    <property type="match status" value="1"/>
</dbReference>
<dbReference type="CDD" id="cd01647">
    <property type="entry name" value="RT_LTR"/>
    <property type="match status" value="1"/>
</dbReference>
<evidence type="ECO:0000256" key="1">
    <source>
        <dbReference type="ARBA" id="ARBA00022801"/>
    </source>
</evidence>
<accession>A0A9Q0YMY0</accession>
<evidence type="ECO:0000259" key="2">
    <source>
        <dbReference type="PROSITE" id="PS50175"/>
    </source>
</evidence>
<organism evidence="3 4">
    <name type="scientific">Holothuria leucospilota</name>
    <name type="common">Black long sea cucumber</name>
    <name type="synonym">Mertensiothuria leucospilota</name>
    <dbReference type="NCBI Taxonomy" id="206669"/>
    <lineage>
        <taxon>Eukaryota</taxon>
        <taxon>Metazoa</taxon>
        <taxon>Echinodermata</taxon>
        <taxon>Eleutherozoa</taxon>
        <taxon>Echinozoa</taxon>
        <taxon>Holothuroidea</taxon>
        <taxon>Aspidochirotacea</taxon>
        <taxon>Aspidochirotida</taxon>
        <taxon>Holothuriidae</taxon>
        <taxon>Holothuria</taxon>
    </lineage>
</organism>
<protein>
    <recommendedName>
        <fullName evidence="2">Peptidase A2 domain-containing protein</fullName>
    </recommendedName>
</protein>
<feature type="domain" description="Peptidase A2" evidence="2">
    <location>
        <begin position="108"/>
        <end position="122"/>
    </location>
</feature>
<dbReference type="InterPro" id="IPR053134">
    <property type="entry name" value="RNA-dir_DNA_polymerase"/>
</dbReference>
<dbReference type="PANTHER" id="PTHR24559:SF444">
    <property type="entry name" value="REVERSE TRANSCRIPTASE DOMAIN-CONTAINING PROTEIN"/>
    <property type="match status" value="1"/>
</dbReference>
<dbReference type="PROSITE" id="PS00141">
    <property type="entry name" value="ASP_PROTEASE"/>
    <property type="match status" value="1"/>
</dbReference>
<dbReference type="PROSITE" id="PS50175">
    <property type="entry name" value="ASP_PROT_RETROV"/>
    <property type="match status" value="1"/>
</dbReference>
<dbReference type="Proteomes" id="UP001152320">
    <property type="component" value="Chromosome 17"/>
</dbReference>
<dbReference type="InterPro" id="IPR021109">
    <property type="entry name" value="Peptidase_aspartic_dom_sf"/>
</dbReference>
<dbReference type="AlphaFoldDB" id="A0A9Q0YMY0"/>
<dbReference type="GO" id="GO:0004190">
    <property type="term" value="F:aspartic-type endopeptidase activity"/>
    <property type="evidence" value="ECO:0007669"/>
    <property type="project" value="InterPro"/>
</dbReference>
<dbReference type="InterPro" id="IPR001969">
    <property type="entry name" value="Aspartic_peptidase_AS"/>
</dbReference>
<comment type="caution">
    <text evidence="3">The sequence shown here is derived from an EMBL/GenBank/DDBJ whole genome shotgun (WGS) entry which is preliminary data.</text>
</comment>
<dbReference type="PANTHER" id="PTHR24559">
    <property type="entry name" value="TRANSPOSON TY3-I GAG-POL POLYPROTEIN"/>
    <property type="match status" value="1"/>
</dbReference>
<dbReference type="SUPFAM" id="SSF50630">
    <property type="entry name" value="Acid proteases"/>
    <property type="match status" value="1"/>
</dbReference>
<dbReference type="InterPro" id="IPR001995">
    <property type="entry name" value="Peptidase_A2_cat"/>
</dbReference>
<name>A0A9Q0YMY0_HOLLE</name>
<gene>
    <name evidence="3" type="ORF">HOLleu_33014</name>
</gene>
<dbReference type="FunFam" id="3.10.10.10:FF:000002">
    <property type="entry name" value="Retrovirus-related Pol polyprotein from transposon 17.6-like protein"/>
    <property type="match status" value="1"/>
</dbReference>
<dbReference type="InterPro" id="IPR000477">
    <property type="entry name" value="RT_dom"/>
</dbReference>
<evidence type="ECO:0000313" key="3">
    <source>
        <dbReference type="EMBL" id="KAJ8025453.1"/>
    </source>
</evidence>
<evidence type="ECO:0000313" key="4">
    <source>
        <dbReference type="Proteomes" id="UP001152320"/>
    </source>
</evidence>
<dbReference type="GO" id="GO:0006508">
    <property type="term" value="P:proteolysis"/>
    <property type="evidence" value="ECO:0007669"/>
    <property type="project" value="InterPro"/>
</dbReference>
<reference evidence="3" key="1">
    <citation type="submission" date="2021-10" db="EMBL/GenBank/DDBJ databases">
        <title>Tropical sea cucumber genome reveals ecological adaptation and Cuvierian tubules defense mechanism.</title>
        <authorList>
            <person name="Chen T."/>
        </authorList>
    </citation>
    <scope>NUCLEOTIDE SEQUENCE</scope>
    <source>
        <strain evidence="3">Nanhai2018</strain>
        <tissue evidence="3">Muscle</tissue>
    </source>
</reference>
<keyword evidence="1" id="KW-0378">Hydrolase</keyword>
<dbReference type="InterPro" id="IPR043502">
    <property type="entry name" value="DNA/RNA_pol_sf"/>
</dbReference>
<keyword evidence="4" id="KW-1185">Reference proteome</keyword>
<dbReference type="Pfam" id="PF00078">
    <property type="entry name" value="RVT_1"/>
    <property type="match status" value="1"/>
</dbReference>
<dbReference type="Pfam" id="PF13975">
    <property type="entry name" value="gag-asp_proteas"/>
    <property type="match status" value="1"/>
</dbReference>
<sequence length="532" mass="58922">MQAYPDAPFDMVETLAKDYFIDALGDADTRWRVYQSRPRMLADAVTVAVELDAFRTAEFKRGSLRRPVARVINAKYEEEKESKSVRTGWVADETSGIFVKGYMQGTPVTFLVDTGANITIINPKIYAAIPKSSRPLLRPVSVDMVLANGNVLLSEGQGEFQIETEGNNMMHNVRVAEIGVDAILGLDFLRDHNYQLDVLKGCLYVKEPCEASIRAAVSDISCYHVSVDETVVIAPGTEAMVVGRISEGPQCWESGLLEPAENFAERHCMLVANSLVDPREGKIPVRVFNPMSNAIRLYQGTVVGTVGEANLLEDPQEDEPDVDFRVAALQAGSDGTKTVPDHVQSLLEQDNPDLNSEQRRSLAEMLRTNADVFARSSTDLGRTTVVKHKINTGNAQPIKQAARRVPVQQREKERELVKEMLDAGVVEPSSSPWASPVVLVKKKNGSTRFCVDYRKLNAVTMKDSYPIPRIAESLDAMSGAQWFSTLDLASGYWQVGMEEKDRQKTAFITGSGLYQFRLCRLGSVTRRPPSKD</sequence>
<dbReference type="OrthoDB" id="6147719at2759"/>
<proteinExistence type="predicted"/>
<dbReference type="EMBL" id="JAIZAY010000017">
    <property type="protein sequence ID" value="KAJ8025453.1"/>
    <property type="molecule type" value="Genomic_DNA"/>
</dbReference>
<dbReference type="Gene3D" id="2.40.70.10">
    <property type="entry name" value="Acid Proteases"/>
    <property type="match status" value="1"/>
</dbReference>
<dbReference type="SUPFAM" id="SSF56672">
    <property type="entry name" value="DNA/RNA polymerases"/>
    <property type="match status" value="1"/>
</dbReference>